<dbReference type="GO" id="GO:0050660">
    <property type="term" value="F:flavin adenine dinucleotide binding"/>
    <property type="evidence" value="ECO:0007669"/>
    <property type="project" value="InterPro"/>
</dbReference>
<accession>A0A1Y6FGV9</accession>
<dbReference type="PANTHER" id="PTHR43884:SF20">
    <property type="entry name" value="ACYL-COA DEHYDROGENASE FADE28"/>
    <property type="match status" value="1"/>
</dbReference>
<keyword evidence="8" id="KW-1185">Reference proteome</keyword>
<dbReference type="EMBL" id="FXWG01000003">
    <property type="protein sequence ID" value="SMQ74095.1"/>
    <property type="molecule type" value="Genomic_DNA"/>
</dbReference>
<evidence type="ECO:0000256" key="2">
    <source>
        <dbReference type="ARBA" id="ARBA00009347"/>
    </source>
</evidence>
<evidence type="ECO:0000313" key="8">
    <source>
        <dbReference type="Proteomes" id="UP000194420"/>
    </source>
</evidence>
<name>A0A1Y6FGV9_9SPHN</name>
<dbReference type="RefSeq" id="WP_086438306.1">
    <property type="nucleotide sequence ID" value="NZ_FXWG01000003.1"/>
</dbReference>
<keyword evidence="4" id="KW-0274">FAD</keyword>
<dbReference type="InterPro" id="IPR009100">
    <property type="entry name" value="AcylCoA_DH/oxidase_NM_dom_sf"/>
</dbReference>
<evidence type="ECO:0000256" key="5">
    <source>
        <dbReference type="ARBA" id="ARBA00023002"/>
    </source>
</evidence>
<dbReference type="Gene3D" id="1.10.540.10">
    <property type="entry name" value="Acyl-CoA dehydrogenase/oxidase, N-terminal domain"/>
    <property type="match status" value="1"/>
</dbReference>
<dbReference type="Gene3D" id="1.20.140.10">
    <property type="entry name" value="Butyryl-CoA Dehydrogenase, subunit A, domain 3"/>
    <property type="match status" value="1"/>
</dbReference>
<organism evidence="7 8">
    <name type="scientific">Altererythrobacter xiamenensis</name>
    <dbReference type="NCBI Taxonomy" id="1316679"/>
    <lineage>
        <taxon>Bacteria</taxon>
        <taxon>Pseudomonadati</taxon>
        <taxon>Pseudomonadota</taxon>
        <taxon>Alphaproteobacteria</taxon>
        <taxon>Sphingomonadales</taxon>
        <taxon>Erythrobacteraceae</taxon>
        <taxon>Altererythrobacter</taxon>
    </lineage>
</organism>
<dbReference type="InterPro" id="IPR037069">
    <property type="entry name" value="AcylCoA_DH/ox_N_sf"/>
</dbReference>
<dbReference type="SUPFAM" id="SSF47203">
    <property type="entry name" value="Acyl-CoA dehydrogenase C-terminal domain-like"/>
    <property type="match status" value="1"/>
</dbReference>
<evidence type="ECO:0000259" key="6">
    <source>
        <dbReference type="Pfam" id="PF00441"/>
    </source>
</evidence>
<dbReference type="PANTHER" id="PTHR43884">
    <property type="entry name" value="ACYL-COA DEHYDROGENASE"/>
    <property type="match status" value="1"/>
</dbReference>
<proteinExistence type="inferred from homology"/>
<comment type="similarity">
    <text evidence="2">Belongs to the acyl-CoA dehydrogenase family.</text>
</comment>
<dbReference type="InterPro" id="IPR009075">
    <property type="entry name" value="AcylCo_DH/oxidase_C"/>
</dbReference>
<evidence type="ECO:0000313" key="7">
    <source>
        <dbReference type="EMBL" id="SMQ74095.1"/>
    </source>
</evidence>
<dbReference type="Proteomes" id="UP000194420">
    <property type="component" value="Unassembled WGS sequence"/>
</dbReference>
<feature type="domain" description="Acyl-CoA dehydrogenase/oxidase C-terminal" evidence="6">
    <location>
        <begin position="97"/>
        <end position="228"/>
    </location>
</feature>
<gene>
    <name evidence="7" type="ORF">SAMN06297468_2429</name>
</gene>
<reference evidence="8" key="1">
    <citation type="submission" date="2017-04" db="EMBL/GenBank/DDBJ databases">
        <authorList>
            <person name="Varghese N."/>
            <person name="Submissions S."/>
        </authorList>
    </citation>
    <scope>NUCLEOTIDE SEQUENCE [LARGE SCALE GENOMIC DNA]</scope>
</reference>
<evidence type="ECO:0000256" key="1">
    <source>
        <dbReference type="ARBA" id="ARBA00001974"/>
    </source>
</evidence>
<dbReference type="Pfam" id="PF00441">
    <property type="entry name" value="Acyl-CoA_dh_1"/>
    <property type="match status" value="1"/>
</dbReference>
<evidence type="ECO:0000256" key="4">
    <source>
        <dbReference type="ARBA" id="ARBA00022827"/>
    </source>
</evidence>
<keyword evidence="5" id="KW-0560">Oxidoreductase</keyword>
<dbReference type="OrthoDB" id="2450120at2"/>
<dbReference type="AlphaFoldDB" id="A0A1Y6FGV9"/>
<dbReference type="SUPFAM" id="SSF56645">
    <property type="entry name" value="Acyl-CoA dehydrogenase NM domain-like"/>
    <property type="match status" value="1"/>
</dbReference>
<protein>
    <submittedName>
        <fullName evidence="7">Acyl-CoA dehydrogenase, C-terminal domain</fullName>
    </submittedName>
</protein>
<comment type="cofactor">
    <cofactor evidence="1">
        <name>FAD</name>
        <dbReference type="ChEBI" id="CHEBI:57692"/>
    </cofactor>
</comment>
<dbReference type="GO" id="GO:0003995">
    <property type="term" value="F:acyl-CoA dehydrogenase activity"/>
    <property type="evidence" value="ECO:0007669"/>
    <property type="project" value="TreeGrafter"/>
</dbReference>
<sequence length="245" mass="26021">MSENREALVEMADGLFADLRGKSASECEAPLAEAGFVTLLVPEENGGFGGDWGDLAAVLRLAGFHALAAPLGEQIVEAAREHHNDIPCDSVTLAAFLRVCQAAGALDGSLKLAIDHCSERQQFGRPLSKFQAVQQSIALLAMEAGAANCAAQGAAAALDRGDGAFEIACAKLRANEAMKHGSALAHQVHGAIGFTRDYPLQQLTRRMMAWRSEGGNDAYWSTRIGKQALEWGGTGLWDNLTTRTD</sequence>
<evidence type="ECO:0000256" key="3">
    <source>
        <dbReference type="ARBA" id="ARBA00022630"/>
    </source>
</evidence>
<dbReference type="InterPro" id="IPR036250">
    <property type="entry name" value="AcylCo_DH-like_C"/>
</dbReference>
<keyword evidence="3" id="KW-0285">Flavoprotein</keyword>